<dbReference type="GeneID" id="77677036"/>
<name>A0A086IZH4_NEMA1</name>
<protein>
    <submittedName>
        <fullName evidence="2">Uncharacterized protein</fullName>
    </submittedName>
</protein>
<evidence type="ECO:0000256" key="1">
    <source>
        <dbReference type="SAM" id="Phobius"/>
    </source>
</evidence>
<dbReference type="Proteomes" id="UP000054524">
    <property type="component" value="Unassembled WGS sequence"/>
</dbReference>
<feature type="transmembrane region" description="Helical" evidence="1">
    <location>
        <begin position="118"/>
        <end position="139"/>
    </location>
</feature>
<keyword evidence="1" id="KW-0472">Membrane</keyword>
<organism evidence="2 3">
    <name type="scientific">Nematocida ausubeli (strain ATCC PRA-371 / ERTm2)</name>
    <name type="common">Nematode killer fungus</name>
    <dbReference type="NCBI Taxonomy" id="1913371"/>
    <lineage>
        <taxon>Eukaryota</taxon>
        <taxon>Fungi</taxon>
        <taxon>Fungi incertae sedis</taxon>
        <taxon>Microsporidia</taxon>
        <taxon>Nematocida</taxon>
    </lineage>
</organism>
<keyword evidence="1" id="KW-0812">Transmembrane</keyword>
<dbReference type="EMBL" id="AKIJ01000005">
    <property type="protein sequence ID" value="KFG25292.1"/>
    <property type="molecule type" value="Genomic_DNA"/>
</dbReference>
<reference evidence="2 3" key="1">
    <citation type="journal article" date="2014" name="Genome Announc.">
        <title>Genome Sequence of the Microsporidian Species Nematocida sp1 Strain ERTm6 (ATCC PRA-372).</title>
        <authorList>
            <person name="Bakowski M.A."/>
            <person name="Priest M."/>
            <person name="Young S."/>
            <person name="Cuomo C.A."/>
            <person name="Troemel E.R."/>
        </authorList>
    </citation>
    <scope>NUCLEOTIDE SEQUENCE [LARGE SCALE GENOMIC DNA]</scope>
    <source>
        <strain evidence="2 3">ERTm6</strain>
    </source>
</reference>
<evidence type="ECO:0000313" key="3">
    <source>
        <dbReference type="Proteomes" id="UP000054524"/>
    </source>
</evidence>
<accession>A0A086IZH4</accession>
<gene>
    <name evidence="2" type="ORF">NESG_02063</name>
</gene>
<feature type="transmembrane region" description="Helical" evidence="1">
    <location>
        <begin position="83"/>
        <end position="106"/>
    </location>
</feature>
<proteinExistence type="predicted"/>
<feature type="transmembrane region" description="Helical" evidence="1">
    <location>
        <begin position="42"/>
        <end position="62"/>
    </location>
</feature>
<comment type="caution">
    <text evidence="2">The sequence shown here is derived from an EMBL/GenBank/DDBJ whole genome shotgun (WGS) entry which is preliminary data.</text>
</comment>
<keyword evidence="3" id="KW-1185">Reference proteome</keyword>
<sequence>MLNAMSAIFRNSSRNADSRIEEGRYPIHRDSVDREKAEETFFIIYIYTWVFQITLCILLNSLAGKLLTKEWLFDENDPLSRTLTSLAFMWLFTMIYLIVTPIMQYIAGFHLVHDLTRIIQACMPLIIIVFSIITIGLGISSEVPQSGPMTSKCVVCTEHILKVVCCCYAFAILNIAGAMFITHYHDDLEYAEERSGKYLLPVPYAALIILVGSGAFMYGCYEFSTQLAIDCPNVFNKTMTICED</sequence>
<feature type="transmembrane region" description="Helical" evidence="1">
    <location>
        <begin position="160"/>
        <end position="182"/>
    </location>
</feature>
<feature type="transmembrane region" description="Helical" evidence="1">
    <location>
        <begin position="202"/>
        <end position="221"/>
    </location>
</feature>
<dbReference type="HOGENOM" id="CLU_1138272_0_0_1"/>
<evidence type="ECO:0000313" key="2">
    <source>
        <dbReference type="EMBL" id="KFG25292.1"/>
    </source>
</evidence>
<keyword evidence="1" id="KW-1133">Transmembrane helix</keyword>
<dbReference type="RefSeq" id="XP_052903847.1">
    <property type="nucleotide sequence ID" value="XM_053049676.1"/>
</dbReference>
<dbReference type="AlphaFoldDB" id="A0A086IZH4"/>